<name>A0A8X6X7Q7_9ARAC</name>
<keyword evidence="3" id="KW-1185">Reference proteome</keyword>
<dbReference type="Proteomes" id="UP000886998">
    <property type="component" value="Unassembled WGS sequence"/>
</dbReference>
<sequence>MSLPTETQFAIFSGNDRGIQGKHGEKNHFFFHLPSVTTYRADLSENRLSPALHYTTPEPRGSSTCSSNPNGTLPPPQTFQKQLGKKECGGKGGEKHLYRLKRPQEDIHGKFGSSRT</sequence>
<gene>
    <name evidence="2" type="ORF">TNIN_33091</name>
</gene>
<feature type="compositionally biased region" description="Polar residues" evidence="1">
    <location>
        <begin position="61"/>
        <end position="71"/>
    </location>
</feature>
<reference evidence="2" key="1">
    <citation type="submission" date="2020-08" db="EMBL/GenBank/DDBJ databases">
        <title>Multicomponent nature underlies the extraordinary mechanical properties of spider dragline silk.</title>
        <authorList>
            <person name="Kono N."/>
            <person name="Nakamura H."/>
            <person name="Mori M."/>
            <person name="Yoshida Y."/>
            <person name="Ohtoshi R."/>
            <person name="Malay A.D."/>
            <person name="Moran D.A.P."/>
            <person name="Tomita M."/>
            <person name="Numata K."/>
            <person name="Arakawa K."/>
        </authorList>
    </citation>
    <scope>NUCLEOTIDE SEQUENCE</scope>
</reference>
<feature type="region of interest" description="Disordered" evidence="1">
    <location>
        <begin position="50"/>
        <end position="116"/>
    </location>
</feature>
<feature type="compositionally biased region" description="Basic and acidic residues" evidence="1">
    <location>
        <begin position="84"/>
        <end position="109"/>
    </location>
</feature>
<proteinExistence type="predicted"/>
<protein>
    <submittedName>
        <fullName evidence="2">Uncharacterized protein</fullName>
    </submittedName>
</protein>
<organism evidence="2 3">
    <name type="scientific">Trichonephila inaurata madagascariensis</name>
    <dbReference type="NCBI Taxonomy" id="2747483"/>
    <lineage>
        <taxon>Eukaryota</taxon>
        <taxon>Metazoa</taxon>
        <taxon>Ecdysozoa</taxon>
        <taxon>Arthropoda</taxon>
        <taxon>Chelicerata</taxon>
        <taxon>Arachnida</taxon>
        <taxon>Araneae</taxon>
        <taxon>Araneomorphae</taxon>
        <taxon>Entelegynae</taxon>
        <taxon>Araneoidea</taxon>
        <taxon>Nephilidae</taxon>
        <taxon>Trichonephila</taxon>
        <taxon>Trichonephila inaurata</taxon>
    </lineage>
</organism>
<accession>A0A8X6X7Q7</accession>
<dbReference type="EMBL" id="BMAV01006443">
    <property type="protein sequence ID" value="GFY48418.1"/>
    <property type="molecule type" value="Genomic_DNA"/>
</dbReference>
<comment type="caution">
    <text evidence="2">The sequence shown here is derived from an EMBL/GenBank/DDBJ whole genome shotgun (WGS) entry which is preliminary data.</text>
</comment>
<evidence type="ECO:0000313" key="3">
    <source>
        <dbReference type="Proteomes" id="UP000886998"/>
    </source>
</evidence>
<evidence type="ECO:0000256" key="1">
    <source>
        <dbReference type="SAM" id="MobiDB-lite"/>
    </source>
</evidence>
<evidence type="ECO:0000313" key="2">
    <source>
        <dbReference type="EMBL" id="GFY48418.1"/>
    </source>
</evidence>
<dbReference type="AlphaFoldDB" id="A0A8X6X7Q7"/>